<name>A0A2G2XWX0_CAPAN</name>
<evidence type="ECO:0000313" key="2">
    <source>
        <dbReference type="Proteomes" id="UP000222542"/>
    </source>
</evidence>
<dbReference type="GO" id="GO:0003676">
    <property type="term" value="F:nucleic acid binding"/>
    <property type="evidence" value="ECO:0007669"/>
    <property type="project" value="InterPro"/>
</dbReference>
<keyword evidence="2" id="KW-1185">Reference proteome</keyword>
<dbReference type="Proteomes" id="UP000222542">
    <property type="component" value="Unassembled WGS sequence"/>
</dbReference>
<organism evidence="1 2">
    <name type="scientific">Capsicum annuum</name>
    <name type="common">Capsicum pepper</name>
    <dbReference type="NCBI Taxonomy" id="4072"/>
    <lineage>
        <taxon>Eukaryota</taxon>
        <taxon>Viridiplantae</taxon>
        <taxon>Streptophyta</taxon>
        <taxon>Embryophyta</taxon>
        <taxon>Tracheophyta</taxon>
        <taxon>Spermatophyta</taxon>
        <taxon>Magnoliopsida</taxon>
        <taxon>eudicotyledons</taxon>
        <taxon>Gunneridae</taxon>
        <taxon>Pentapetalae</taxon>
        <taxon>asterids</taxon>
        <taxon>lamiids</taxon>
        <taxon>Solanales</taxon>
        <taxon>Solanaceae</taxon>
        <taxon>Solanoideae</taxon>
        <taxon>Capsiceae</taxon>
        <taxon>Capsicum</taxon>
    </lineage>
</organism>
<protein>
    <recommendedName>
        <fullName evidence="3">Integrase catalytic domain-containing protein</fullName>
    </recommendedName>
</protein>
<dbReference type="OMA" id="HANIICY"/>
<evidence type="ECO:0008006" key="3">
    <source>
        <dbReference type="Google" id="ProtNLM"/>
    </source>
</evidence>
<dbReference type="SUPFAM" id="SSF53098">
    <property type="entry name" value="Ribonuclease H-like"/>
    <property type="match status" value="1"/>
</dbReference>
<dbReference type="Gene3D" id="3.30.420.10">
    <property type="entry name" value="Ribonuclease H-like superfamily/Ribonuclease H"/>
    <property type="match status" value="1"/>
</dbReference>
<dbReference type="EMBL" id="AYRZ02000107">
    <property type="protein sequence ID" value="PHT61960.1"/>
    <property type="molecule type" value="Genomic_DNA"/>
</dbReference>
<dbReference type="Gramene" id="PHT61960">
    <property type="protein sequence ID" value="PHT61960"/>
    <property type="gene ID" value="T459_34199"/>
</dbReference>
<dbReference type="AlphaFoldDB" id="A0A2G2XWX0"/>
<sequence>MAAPWPFIAWGMDVMGPIEPKASNGHIFILVATDYFTKWVEALTFKSVTKKAVVGFFHANIICYRTTVCTSTRATPYLLVYGIEVVIPVEVEIPSLRVTVEAEIDDDEWVKTRMEQLSLIEEKRLTLVCHGQLYQKIMVRAYNKKVRPSHFEVRQLVLKRILPHQVEAKGKFSPNWQGPFIVKKVLPNGALYLIDIEGKMAEMAINVDAVKRYYV</sequence>
<dbReference type="InterPro" id="IPR036397">
    <property type="entry name" value="RNaseH_sf"/>
</dbReference>
<evidence type="ECO:0000313" key="1">
    <source>
        <dbReference type="EMBL" id="PHT61960.1"/>
    </source>
</evidence>
<dbReference type="PANTHER" id="PTHR48475:SF1">
    <property type="entry name" value="RNASE H TYPE-1 DOMAIN-CONTAINING PROTEIN"/>
    <property type="match status" value="1"/>
</dbReference>
<dbReference type="STRING" id="4072.A0A2G2XWX0"/>
<proteinExistence type="predicted"/>
<reference evidence="1 2" key="2">
    <citation type="journal article" date="2017" name="Genome Biol.">
        <title>New reference genome sequences of hot pepper reveal the massive evolution of plant disease-resistance genes by retroduplication.</title>
        <authorList>
            <person name="Kim S."/>
            <person name="Park J."/>
            <person name="Yeom S.I."/>
            <person name="Kim Y.M."/>
            <person name="Seo E."/>
            <person name="Kim K.T."/>
            <person name="Kim M.S."/>
            <person name="Lee J.M."/>
            <person name="Cheong K."/>
            <person name="Shin H.S."/>
            <person name="Kim S.B."/>
            <person name="Han K."/>
            <person name="Lee J."/>
            <person name="Park M."/>
            <person name="Lee H.A."/>
            <person name="Lee H.Y."/>
            <person name="Lee Y."/>
            <person name="Oh S."/>
            <person name="Lee J.H."/>
            <person name="Choi E."/>
            <person name="Choi E."/>
            <person name="Lee S.E."/>
            <person name="Jeon J."/>
            <person name="Kim H."/>
            <person name="Choi G."/>
            <person name="Song H."/>
            <person name="Lee J."/>
            <person name="Lee S.C."/>
            <person name="Kwon J.K."/>
            <person name="Lee H.Y."/>
            <person name="Koo N."/>
            <person name="Hong Y."/>
            <person name="Kim R.W."/>
            <person name="Kang W.H."/>
            <person name="Huh J.H."/>
            <person name="Kang B.C."/>
            <person name="Yang T.J."/>
            <person name="Lee Y.H."/>
            <person name="Bennetzen J.L."/>
            <person name="Choi D."/>
        </authorList>
    </citation>
    <scope>NUCLEOTIDE SEQUENCE [LARGE SCALE GENOMIC DNA]</scope>
    <source>
        <strain evidence="2">cv. CM334</strain>
    </source>
</reference>
<dbReference type="InterPro" id="IPR012337">
    <property type="entry name" value="RNaseH-like_sf"/>
</dbReference>
<gene>
    <name evidence="1" type="ORF">T459_34199</name>
</gene>
<reference evidence="1 2" key="1">
    <citation type="journal article" date="2014" name="Nat. Genet.">
        <title>Genome sequence of the hot pepper provides insights into the evolution of pungency in Capsicum species.</title>
        <authorList>
            <person name="Kim S."/>
            <person name="Park M."/>
            <person name="Yeom S.I."/>
            <person name="Kim Y.M."/>
            <person name="Lee J.M."/>
            <person name="Lee H.A."/>
            <person name="Seo E."/>
            <person name="Choi J."/>
            <person name="Cheong K."/>
            <person name="Kim K.T."/>
            <person name="Jung K."/>
            <person name="Lee G.W."/>
            <person name="Oh S.K."/>
            <person name="Bae C."/>
            <person name="Kim S.B."/>
            <person name="Lee H.Y."/>
            <person name="Kim S.Y."/>
            <person name="Kim M.S."/>
            <person name="Kang B.C."/>
            <person name="Jo Y.D."/>
            <person name="Yang H.B."/>
            <person name="Jeong H.J."/>
            <person name="Kang W.H."/>
            <person name="Kwon J.K."/>
            <person name="Shin C."/>
            <person name="Lim J.Y."/>
            <person name="Park J.H."/>
            <person name="Huh J.H."/>
            <person name="Kim J.S."/>
            <person name="Kim B.D."/>
            <person name="Cohen O."/>
            <person name="Paran I."/>
            <person name="Suh M.C."/>
            <person name="Lee S.B."/>
            <person name="Kim Y.K."/>
            <person name="Shin Y."/>
            <person name="Noh S.J."/>
            <person name="Park J."/>
            <person name="Seo Y.S."/>
            <person name="Kwon S.Y."/>
            <person name="Kim H.A."/>
            <person name="Park J.M."/>
            <person name="Kim H.J."/>
            <person name="Choi S.B."/>
            <person name="Bosland P.W."/>
            <person name="Reeves G."/>
            <person name="Jo S.H."/>
            <person name="Lee B.W."/>
            <person name="Cho H.T."/>
            <person name="Choi H.S."/>
            <person name="Lee M.S."/>
            <person name="Yu Y."/>
            <person name="Do Choi Y."/>
            <person name="Park B.S."/>
            <person name="van Deynze A."/>
            <person name="Ashrafi H."/>
            <person name="Hill T."/>
            <person name="Kim W.T."/>
            <person name="Pai H.S."/>
            <person name="Ahn H.K."/>
            <person name="Yeam I."/>
            <person name="Giovannoni J.J."/>
            <person name="Rose J.K."/>
            <person name="Sorensen I."/>
            <person name="Lee S.J."/>
            <person name="Kim R.W."/>
            <person name="Choi I.Y."/>
            <person name="Choi B.S."/>
            <person name="Lim J.S."/>
            <person name="Lee Y.H."/>
            <person name="Choi D."/>
        </authorList>
    </citation>
    <scope>NUCLEOTIDE SEQUENCE [LARGE SCALE GENOMIC DNA]</scope>
    <source>
        <strain evidence="2">cv. CM334</strain>
    </source>
</reference>
<comment type="caution">
    <text evidence="1">The sequence shown here is derived from an EMBL/GenBank/DDBJ whole genome shotgun (WGS) entry which is preliminary data.</text>
</comment>
<dbReference type="PANTHER" id="PTHR48475">
    <property type="entry name" value="RIBONUCLEASE H"/>
    <property type="match status" value="1"/>
</dbReference>
<accession>A0A2G2XWX0</accession>